<comment type="caution">
    <text evidence="5">The sequence shown here is derived from an EMBL/GenBank/DDBJ whole genome shotgun (WGS) entry which is preliminary data.</text>
</comment>
<evidence type="ECO:0000256" key="3">
    <source>
        <dbReference type="SAM" id="MobiDB-lite"/>
    </source>
</evidence>
<dbReference type="Pfam" id="PF25917">
    <property type="entry name" value="BSH_RND"/>
    <property type="match status" value="2"/>
</dbReference>
<organism evidence="5 6">
    <name type="scientific">Ruminiclostridium sufflavum DSM 19573</name>
    <dbReference type="NCBI Taxonomy" id="1121337"/>
    <lineage>
        <taxon>Bacteria</taxon>
        <taxon>Bacillati</taxon>
        <taxon>Bacillota</taxon>
        <taxon>Clostridia</taxon>
        <taxon>Eubacteriales</taxon>
        <taxon>Oscillospiraceae</taxon>
        <taxon>Ruminiclostridium</taxon>
    </lineage>
</organism>
<comment type="subcellular location">
    <subcellularLocation>
        <location evidence="1">Cell envelope</location>
    </subcellularLocation>
</comment>
<feature type="domain" description="Multidrug resistance protein MdtA-like barrel-sandwich hybrid" evidence="4">
    <location>
        <begin position="269"/>
        <end position="357"/>
    </location>
</feature>
<dbReference type="RefSeq" id="WP_110461173.1">
    <property type="nucleotide sequence ID" value="NZ_QKMR01000005.1"/>
</dbReference>
<dbReference type="PRINTS" id="PR01490">
    <property type="entry name" value="RTXTOXIND"/>
</dbReference>
<dbReference type="OrthoDB" id="1725043at2"/>
<sequence length="634" mass="66736">MQKSIKKNRWSRKKIITCSIIGAIVVAAAVTGFTLTKNNALKSSSAGAQRTTKVTKGNIEVSISGSGTITSANTSDLMSNVEGKIIKAYFKEGDTVKEGDLLYEIDDNDAQLNIQKIENSISQAKLSSGSNDKKYDSLVITAPFDGRVTDIQAEKGESVNSGKSLFTITDTSKLTISVPFSKSDVQEIKVGQKVQINLQQQFDTIEGVVTEIADNTYTASNGGIVKNVEVTVTNPGTLTDSSTASVSLTTAKGAEITSQDVGIFSYANKKTVQAATSGEFSAVNIKENQYVKKDDVLIKIDNDDLQVTTKTNDLKMQDLQNQLSAAKKTLEDYKVYAPFDGTISSITAEQGDSLERGGALLSIRDFNQMQFTISVDELDISKVEVGQDVSVTVDALTETTADPLSGKVIYKAMEGASSNGVATYDVTIKINETENLLAGMNANATITLDKAENALVLPLEAVSQRGSKSFVWVKSSSSGGNQQAQTGEGKGGSREASGSSDNAKKPDAGTGEDSKNTQKQNNGNSEGTEKMPTVFSQNQEYYANAEMVSVEVGLTSDTYIEIKSGLSEGDEVILPPLVESSNGESSEQKSSGGFNMGGMSGGMSGGMPSGGGGMPGGGGGMPSGDRTSSGSRNR</sequence>
<protein>
    <submittedName>
        <fullName evidence="5">HlyD family secretion protein</fullName>
    </submittedName>
</protein>
<feature type="compositionally biased region" description="Polar residues" evidence="3">
    <location>
        <begin position="625"/>
        <end position="634"/>
    </location>
</feature>
<feature type="domain" description="Multidrug resistance protein MdtA-like barrel-sandwich hybrid" evidence="4">
    <location>
        <begin position="74"/>
        <end position="170"/>
    </location>
</feature>
<feature type="compositionally biased region" description="Gly residues" evidence="3">
    <location>
        <begin position="594"/>
        <end position="622"/>
    </location>
</feature>
<accession>A0A318XP88</accession>
<keyword evidence="2" id="KW-0175">Coiled coil</keyword>
<feature type="region of interest" description="Disordered" evidence="3">
    <location>
        <begin position="577"/>
        <end position="634"/>
    </location>
</feature>
<dbReference type="Gene3D" id="1.10.287.470">
    <property type="entry name" value="Helix hairpin bin"/>
    <property type="match status" value="2"/>
</dbReference>
<evidence type="ECO:0000313" key="5">
    <source>
        <dbReference type="EMBL" id="PYG88750.1"/>
    </source>
</evidence>
<feature type="region of interest" description="Disordered" evidence="3">
    <location>
        <begin position="473"/>
        <end position="531"/>
    </location>
</feature>
<dbReference type="EMBL" id="QKMR01000005">
    <property type="protein sequence ID" value="PYG88750.1"/>
    <property type="molecule type" value="Genomic_DNA"/>
</dbReference>
<dbReference type="InterPro" id="IPR050465">
    <property type="entry name" value="UPF0194_transport"/>
</dbReference>
<evidence type="ECO:0000313" key="6">
    <source>
        <dbReference type="Proteomes" id="UP000248132"/>
    </source>
</evidence>
<dbReference type="AlphaFoldDB" id="A0A318XP88"/>
<dbReference type="Gene3D" id="2.40.420.20">
    <property type="match status" value="1"/>
</dbReference>
<dbReference type="InterPro" id="IPR058625">
    <property type="entry name" value="MdtA-like_BSH"/>
</dbReference>
<reference evidence="5 6" key="1">
    <citation type="submission" date="2018-06" db="EMBL/GenBank/DDBJ databases">
        <title>Genomic Encyclopedia of Type Strains, Phase I: the one thousand microbial genomes (KMG-I) project.</title>
        <authorList>
            <person name="Kyrpides N."/>
        </authorList>
    </citation>
    <scope>NUCLEOTIDE SEQUENCE [LARGE SCALE GENOMIC DNA]</scope>
    <source>
        <strain evidence="5 6">DSM 19573</strain>
    </source>
</reference>
<dbReference type="PANTHER" id="PTHR32347">
    <property type="entry name" value="EFFLUX SYSTEM COMPONENT YKNX-RELATED"/>
    <property type="match status" value="1"/>
</dbReference>
<dbReference type="Gene3D" id="2.40.50.100">
    <property type="match status" value="2"/>
</dbReference>
<evidence type="ECO:0000256" key="1">
    <source>
        <dbReference type="ARBA" id="ARBA00004196"/>
    </source>
</evidence>
<dbReference type="SUPFAM" id="SSF111369">
    <property type="entry name" value="HlyD-like secretion proteins"/>
    <property type="match status" value="2"/>
</dbReference>
<dbReference type="GO" id="GO:0030313">
    <property type="term" value="C:cell envelope"/>
    <property type="evidence" value="ECO:0007669"/>
    <property type="project" value="UniProtKB-SubCell"/>
</dbReference>
<feature type="compositionally biased region" description="Polar residues" evidence="3">
    <location>
        <begin position="517"/>
        <end position="526"/>
    </location>
</feature>
<gene>
    <name evidence="5" type="ORF">LY28_01104</name>
</gene>
<feature type="compositionally biased region" description="Low complexity" evidence="3">
    <location>
        <begin position="579"/>
        <end position="593"/>
    </location>
</feature>
<dbReference type="Gene3D" id="2.40.30.170">
    <property type="match status" value="2"/>
</dbReference>
<dbReference type="Proteomes" id="UP000248132">
    <property type="component" value="Unassembled WGS sequence"/>
</dbReference>
<dbReference type="CDD" id="cd06850">
    <property type="entry name" value="biotinyl_domain"/>
    <property type="match status" value="1"/>
</dbReference>
<feature type="compositionally biased region" description="Basic and acidic residues" evidence="3">
    <location>
        <begin position="502"/>
        <end position="516"/>
    </location>
</feature>
<name>A0A318XP88_9FIRM</name>
<proteinExistence type="predicted"/>
<evidence type="ECO:0000259" key="4">
    <source>
        <dbReference type="Pfam" id="PF25917"/>
    </source>
</evidence>
<evidence type="ECO:0000256" key="2">
    <source>
        <dbReference type="ARBA" id="ARBA00023054"/>
    </source>
</evidence>
<keyword evidence="6" id="KW-1185">Reference proteome</keyword>